<comment type="caution">
    <text evidence="1">The sequence shown here is derived from an EMBL/GenBank/DDBJ whole genome shotgun (WGS) entry which is preliminary data.</text>
</comment>
<dbReference type="InterPro" id="IPR015943">
    <property type="entry name" value="WD40/YVTN_repeat-like_dom_sf"/>
</dbReference>
<gene>
    <name evidence="1" type="ORF">SCF082_LOCUS7828</name>
</gene>
<name>A0ABP0IQ32_9DINO</name>
<keyword evidence="2" id="KW-1185">Reference proteome</keyword>
<dbReference type="PROSITE" id="PS50294">
    <property type="entry name" value="WD_REPEATS_REGION"/>
    <property type="match status" value="1"/>
</dbReference>
<dbReference type="InterPro" id="IPR001680">
    <property type="entry name" value="WD40_rpt"/>
</dbReference>
<dbReference type="Pfam" id="PF00400">
    <property type="entry name" value="WD40"/>
    <property type="match status" value="1"/>
</dbReference>
<evidence type="ECO:0000313" key="2">
    <source>
        <dbReference type="Proteomes" id="UP001642464"/>
    </source>
</evidence>
<sequence>MAGQKEANEQGYAQQSIAAQAGRGERGQNDALISLESGDCPSLGLLWRGEEADRAKGDGTVRIWEARAAQLVAVHVGHQGAVLSVRWAPNGSGGLASASEDGQAKIWAVPGAP</sequence>
<organism evidence="1 2">
    <name type="scientific">Durusdinium trenchii</name>
    <dbReference type="NCBI Taxonomy" id="1381693"/>
    <lineage>
        <taxon>Eukaryota</taxon>
        <taxon>Sar</taxon>
        <taxon>Alveolata</taxon>
        <taxon>Dinophyceae</taxon>
        <taxon>Suessiales</taxon>
        <taxon>Symbiodiniaceae</taxon>
        <taxon>Durusdinium</taxon>
    </lineage>
</organism>
<dbReference type="SMART" id="SM00320">
    <property type="entry name" value="WD40"/>
    <property type="match status" value="1"/>
</dbReference>
<dbReference type="PROSITE" id="PS50082">
    <property type="entry name" value="WD_REPEATS_2"/>
    <property type="match status" value="1"/>
</dbReference>
<protein>
    <submittedName>
        <fullName evidence="1">TAF5-like RNA polymerase II p300/CBP-associated factor-associated factor 65 kDa subunit 5L (TAF5L) (PCAF-associated factor 65 beta) (PAF65-beta)</fullName>
    </submittedName>
</protein>
<dbReference type="Gene3D" id="2.130.10.10">
    <property type="entry name" value="YVTN repeat-like/Quinoprotein amine dehydrogenase"/>
    <property type="match status" value="1"/>
</dbReference>
<accession>A0ABP0IQ32</accession>
<dbReference type="InterPro" id="IPR036322">
    <property type="entry name" value="WD40_repeat_dom_sf"/>
</dbReference>
<dbReference type="Proteomes" id="UP001642464">
    <property type="component" value="Unassembled WGS sequence"/>
</dbReference>
<dbReference type="SUPFAM" id="SSF50978">
    <property type="entry name" value="WD40 repeat-like"/>
    <property type="match status" value="1"/>
</dbReference>
<proteinExistence type="predicted"/>
<evidence type="ECO:0000313" key="1">
    <source>
        <dbReference type="EMBL" id="CAK9003627.1"/>
    </source>
</evidence>
<dbReference type="EMBL" id="CAXAMM010004447">
    <property type="protein sequence ID" value="CAK9003627.1"/>
    <property type="molecule type" value="Genomic_DNA"/>
</dbReference>
<reference evidence="1 2" key="1">
    <citation type="submission" date="2024-02" db="EMBL/GenBank/DDBJ databases">
        <authorList>
            <person name="Chen Y."/>
            <person name="Shah S."/>
            <person name="Dougan E. K."/>
            <person name="Thang M."/>
            <person name="Chan C."/>
        </authorList>
    </citation>
    <scope>NUCLEOTIDE SEQUENCE [LARGE SCALE GENOMIC DNA]</scope>
</reference>